<dbReference type="Proteomes" id="UP000186922">
    <property type="component" value="Unassembled WGS sequence"/>
</dbReference>
<protein>
    <submittedName>
        <fullName evidence="2">Uncharacterized protein</fullName>
    </submittedName>
</protein>
<evidence type="ECO:0000313" key="2">
    <source>
        <dbReference type="EMBL" id="GAV06016.1"/>
    </source>
</evidence>
<comment type="caution">
    <text evidence="2">The sequence shown here is derived from an EMBL/GenBank/DDBJ whole genome shotgun (WGS) entry which is preliminary data.</text>
</comment>
<dbReference type="EMBL" id="BDGG01000013">
    <property type="protein sequence ID" value="GAV06016.1"/>
    <property type="molecule type" value="Genomic_DNA"/>
</dbReference>
<feature type="compositionally biased region" description="Basic residues" evidence="1">
    <location>
        <begin position="21"/>
        <end position="31"/>
    </location>
</feature>
<proteinExistence type="predicted"/>
<dbReference type="AlphaFoldDB" id="A0A1D1VYI2"/>
<organism evidence="2 3">
    <name type="scientific">Ramazzottius varieornatus</name>
    <name type="common">Water bear</name>
    <name type="synonym">Tardigrade</name>
    <dbReference type="NCBI Taxonomy" id="947166"/>
    <lineage>
        <taxon>Eukaryota</taxon>
        <taxon>Metazoa</taxon>
        <taxon>Ecdysozoa</taxon>
        <taxon>Tardigrada</taxon>
        <taxon>Eutardigrada</taxon>
        <taxon>Parachela</taxon>
        <taxon>Hypsibioidea</taxon>
        <taxon>Ramazzottiidae</taxon>
        <taxon>Ramazzottius</taxon>
    </lineage>
</organism>
<accession>A0A1D1VYI2</accession>
<keyword evidence="3" id="KW-1185">Reference proteome</keyword>
<feature type="compositionally biased region" description="Polar residues" evidence="1">
    <location>
        <begin position="1"/>
        <end position="15"/>
    </location>
</feature>
<evidence type="ECO:0000313" key="3">
    <source>
        <dbReference type="Proteomes" id="UP000186922"/>
    </source>
</evidence>
<sequence length="111" mass="12492">MGKNSEQQGSRSSNGGEKKSPAPKKYRKNSIKLKTLIQKERQDTIDRGIQELFTIIHRVKSFGFPQQPQKPQQCHVPSSTNHVGYATGEFELTEQDWDNLIGSLYLAMGGD</sequence>
<evidence type="ECO:0000256" key="1">
    <source>
        <dbReference type="SAM" id="MobiDB-lite"/>
    </source>
</evidence>
<feature type="region of interest" description="Disordered" evidence="1">
    <location>
        <begin position="1"/>
        <end position="33"/>
    </location>
</feature>
<reference evidence="2 3" key="1">
    <citation type="journal article" date="2016" name="Nat. Commun.">
        <title>Extremotolerant tardigrade genome and improved radiotolerance of human cultured cells by tardigrade-unique protein.</title>
        <authorList>
            <person name="Hashimoto T."/>
            <person name="Horikawa D.D."/>
            <person name="Saito Y."/>
            <person name="Kuwahara H."/>
            <person name="Kozuka-Hata H."/>
            <person name="Shin-I T."/>
            <person name="Minakuchi Y."/>
            <person name="Ohishi K."/>
            <person name="Motoyama A."/>
            <person name="Aizu T."/>
            <person name="Enomoto A."/>
            <person name="Kondo K."/>
            <person name="Tanaka S."/>
            <person name="Hara Y."/>
            <person name="Koshikawa S."/>
            <person name="Sagara H."/>
            <person name="Miura T."/>
            <person name="Yokobori S."/>
            <person name="Miyagawa K."/>
            <person name="Suzuki Y."/>
            <person name="Kubo T."/>
            <person name="Oyama M."/>
            <person name="Kohara Y."/>
            <person name="Fujiyama A."/>
            <person name="Arakawa K."/>
            <person name="Katayama T."/>
            <person name="Toyoda A."/>
            <person name="Kunieda T."/>
        </authorList>
    </citation>
    <scope>NUCLEOTIDE SEQUENCE [LARGE SCALE GENOMIC DNA]</scope>
    <source>
        <strain evidence="2 3">YOKOZUNA-1</strain>
    </source>
</reference>
<gene>
    <name evidence="2" type="primary">RvY_16058-1</name>
    <name evidence="2" type="synonym">RvY_16058.1</name>
    <name evidence="2" type="ORF">RvY_16058</name>
</gene>
<name>A0A1D1VYI2_RAMVA</name>